<dbReference type="EMBL" id="CADCTR010000271">
    <property type="protein sequence ID" value="CAA9229739.1"/>
    <property type="molecule type" value="Genomic_DNA"/>
</dbReference>
<gene>
    <name evidence="1" type="ORF">AVDCRST_MAG93-829</name>
</gene>
<reference evidence="1" key="1">
    <citation type="submission" date="2020-02" db="EMBL/GenBank/DDBJ databases">
        <authorList>
            <person name="Meier V. D."/>
        </authorList>
    </citation>
    <scope>NUCLEOTIDE SEQUENCE</scope>
    <source>
        <strain evidence="1">AVDCRST_MAG93</strain>
    </source>
</reference>
<name>A0A6J4HP57_9CHLR</name>
<evidence type="ECO:0000313" key="1">
    <source>
        <dbReference type="EMBL" id="CAA9229739.1"/>
    </source>
</evidence>
<sequence>EDEHLRRRAACANSAQGRHRRRDHCCHLPYLWHVARRQEECKSVL</sequence>
<feature type="non-terminal residue" evidence="1">
    <location>
        <position position="45"/>
    </location>
</feature>
<accession>A0A6J4HP57</accession>
<dbReference type="AlphaFoldDB" id="A0A6J4HP57"/>
<proteinExistence type="predicted"/>
<feature type="non-terminal residue" evidence="1">
    <location>
        <position position="1"/>
    </location>
</feature>
<organism evidence="1">
    <name type="scientific">uncultured Chloroflexia bacterium</name>
    <dbReference type="NCBI Taxonomy" id="1672391"/>
    <lineage>
        <taxon>Bacteria</taxon>
        <taxon>Bacillati</taxon>
        <taxon>Chloroflexota</taxon>
        <taxon>Chloroflexia</taxon>
        <taxon>environmental samples</taxon>
    </lineage>
</organism>
<protein>
    <submittedName>
        <fullName evidence="1">Uncharacterized protein</fullName>
    </submittedName>
</protein>